<dbReference type="PANTHER" id="PTHR20338">
    <property type="entry name" value="NUCLEAR RESPIRATORY FACTOR 1"/>
    <property type="match status" value="1"/>
</dbReference>
<dbReference type="EMBL" id="JARQZJ010000129">
    <property type="protein sequence ID" value="KAK9891616.1"/>
    <property type="molecule type" value="Genomic_DNA"/>
</dbReference>
<sequence length="311" mass="35312">MQTDYGSYTNTSPLNPRVSSISQSQKEMNHHCYDTHRYSHDPYREFIYRSNLDRRRLSSTGEGSGDSSTTTSGGSSYGEKEDGSEGRAESDETDEREDRRPLEGLITSSERQKVEAFFKGLKTQVYVGESLANLYTKRPVDKDWQLKYTGVPVVILDIGESRARDKRKIQVVLAERGTSFMLWNDTIDNLSDYKVSANSFHTMCHSQDHSLQVGFSFDTANAAHDMWTHIESLIACPENISLSTPGKKKKKKDKKKPKPAPLPPKTHISNPCFFNHITSVDVVDVGKYYSLKEYLPNSTDLRSRIHEVEEL</sequence>
<feature type="compositionally biased region" description="Basic residues" evidence="1">
    <location>
        <begin position="246"/>
        <end position="258"/>
    </location>
</feature>
<dbReference type="GO" id="GO:0006357">
    <property type="term" value="P:regulation of transcription by RNA polymerase II"/>
    <property type="evidence" value="ECO:0007669"/>
    <property type="project" value="InterPro"/>
</dbReference>
<proteinExistence type="predicted"/>
<dbReference type="AlphaFoldDB" id="A0AAW1VG57"/>
<reference evidence="2 3" key="1">
    <citation type="submission" date="2023-03" db="EMBL/GenBank/DDBJ databases">
        <title>Genome insight into feeding habits of ladybird beetles.</title>
        <authorList>
            <person name="Li H.-S."/>
            <person name="Huang Y.-H."/>
            <person name="Pang H."/>
        </authorList>
    </citation>
    <scope>NUCLEOTIDE SEQUENCE [LARGE SCALE GENOMIC DNA]</scope>
    <source>
        <strain evidence="2">SYSU_2023b</strain>
        <tissue evidence="2">Whole body</tissue>
    </source>
</reference>
<feature type="region of interest" description="Disordered" evidence="1">
    <location>
        <begin position="1"/>
        <end position="36"/>
    </location>
</feature>
<evidence type="ECO:0000256" key="1">
    <source>
        <dbReference type="SAM" id="MobiDB-lite"/>
    </source>
</evidence>
<comment type="caution">
    <text evidence="2">The sequence shown here is derived from an EMBL/GenBank/DDBJ whole genome shotgun (WGS) entry which is preliminary data.</text>
</comment>
<gene>
    <name evidence="2" type="ORF">WA026_015580</name>
</gene>
<protein>
    <recommendedName>
        <fullName evidence="4">WH1 domain-containing protein</fullName>
    </recommendedName>
</protein>
<name>A0AAW1VG57_9CUCU</name>
<feature type="compositionally biased region" description="Low complexity" evidence="1">
    <location>
        <begin position="58"/>
        <end position="74"/>
    </location>
</feature>
<accession>A0AAW1VG57</accession>
<feature type="region of interest" description="Disordered" evidence="1">
    <location>
        <begin position="241"/>
        <end position="267"/>
    </location>
</feature>
<evidence type="ECO:0008006" key="4">
    <source>
        <dbReference type="Google" id="ProtNLM"/>
    </source>
</evidence>
<feature type="region of interest" description="Disordered" evidence="1">
    <location>
        <begin position="55"/>
        <end position="106"/>
    </location>
</feature>
<dbReference type="InterPro" id="IPR011993">
    <property type="entry name" value="PH-like_dom_sf"/>
</dbReference>
<organism evidence="2 3">
    <name type="scientific">Henosepilachna vigintioctopunctata</name>
    <dbReference type="NCBI Taxonomy" id="420089"/>
    <lineage>
        <taxon>Eukaryota</taxon>
        <taxon>Metazoa</taxon>
        <taxon>Ecdysozoa</taxon>
        <taxon>Arthropoda</taxon>
        <taxon>Hexapoda</taxon>
        <taxon>Insecta</taxon>
        <taxon>Pterygota</taxon>
        <taxon>Neoptera</taxon>
        <taxon>Endopterygota</taxon>
        <taxon>Coleoptera</taxon>
        <taxon>Polyphaga</taxon>
        <taxon>Cucujiformia</taxon>
        <taxon>Coccinelloidea</taxon>
        <taxon>Coccinellidae</taxon>
        <taxon>Epilachninae</taxon>
        <taxon>Epilachnini</taxon>
        <taxon>Henosepilachna</taxon>
    </lineage>
</organism>
<feature type="compositionally biased region" description="Basic and acidic residues" evidence="1">
    <location>
        <begin position="78"/>
        <end position="102"/>
    </location>
</feature>
<dbReference type="Proteomes" id="UP001431783">
    <property type="component" value="Unassembled WGS sequence"/>
</dbReference>
<feature type="compositionally biased region" description="Polar residues" evidence="1">
    <location>
        <begin position="1"/>
        <end position="26"/>
    </location>
</feature>
<feature type="compositionally biased region" description="Basic and acidic residues" evidence="1">
    <location>
        <begin position="27"/>
        <end position="36"/>
    </location>
</feature>
<dbReference type="FunFam" id="2.30.29.30:FF:000362">
    <property type="entry name" value="Uncharacterized protein, isoform B"/>
    <property type="match status" value="1"/>
</dbReference>
<keyword evidence="3" id="KW-1185">Reference proteome</keyword>
<dbReference type="Gene3D" id="2.30.29.30">
    <property type="entry name" value="Pleckstrin-homology domain (PH domain)/Phosphotyrosine-binding domain (PTB)"/>
    <property type="match status" value="1"/>
</dbReference>
<evidence type="ECO:0000313" key="2">
    <source>
        <dbReference type="EMBL" id="KAK9891616.1"/>
    </source>
</evidence>
<evidence type="ECO:0000313" key="3">
    <source>
        <dbReference type="Proteomes" id="UP001431783"/>
    </source>
</evidence>
<dbReference type="InterPro" id="IPR039142">
    <property type="entry name" value="NRF1/Ewg"/>
</dbReference>
<dbReference type="GO" id="GO:0003700">
    <property type="term" value="F:DNA-binding transcription factor activity"/>
    <property type="evidence" value="ECO:0007669"/>
    <property type="project" value="InterPro"/>
</dbReference>